<evidence type="ECO:0000256" key="4">
    <source>
        <dbReference type="ARBA" id="ARBA00022525"/>
    </source>
</evidence>
<evidence type="ECO:0000256" key="10">
    <source>
        <dbReference type="ARBA" id="ARBA00023204"/>
    </source>
</evidence>
<keyword evidence="11" id="KW-0539">Nucleus</keyword>
<dbReference type="CDD" id="cd22265">
    <property type="entry name" value="UDM1_RNF168"/>
    <property type="match status" value="1"/>
</dbReference>
<evidence type="ECO:0000313" key="21">
    <source>
        <dbReference type="EMBL" id="TRX89158.1"/>
    </source>
</evidence>
<dbReference type="SMART" id="SM00891">
    <property type="entry name" value="ERCC4"/>
    <property type="match status" value="1"/>
</dbReference>
<dbReference type="Gene3D" id="1.10.150.670">
    <property type="entry name" value="Crossover junction endonuclease EME1, DNA-binding domain"/>
    <property type="match status" value="1"/>
</dbReference>
<feature type="compositionally biased region" description="Basic and acidic residues" evidence="19">
    <location>
        <begin position="342"/>
        <end position="382"/>
    </location>
</feature>
<evidence type="ECO:0000256" key="12">
    <source>
        <dbReference type="ARBA" id="ARBA00023254"/>
    </source>
</evidence>
<dbReference type="GO" id="GO:0005634">
    <property type="term" value="C:nucleus"/>
    <property type="evidence" value="ECO:0007669"/>
    <property type="project" value="UniProtKB-SubCell"/>
</dbReference>
<dbReference type="EMBL" id="VFLP01000072">
    <property type="protein sequence ID" value="TRX89158.1"/>
    <property type="molecule type" value="Genomic_DNA"/>
</dbReference>
<evidence type="ECO:0000256" key="14">
    <source>
        <dbReference type="ARBA" id="ARBA00023326"/>
    </source>
</evidence>
<evidence type="ECO:0000256" key="19">
    <source>
        <dbReference type="SAM" id="MobiDB-lite"/>
    </source>
</evidence>
<evidence type="ECO:0000256" key="9">
    <source>
        <dbReference type="ARBA" id="ARBA00023172"/>
    </source>
</evidence>
<feature type="compositionally biased region" description="Basic and acidic residues" evidence="19">
    <location>
        <begin position="20"/>
        <end position="35"/>
    </location>
</feature>
<evidence type="ECO:0000256" key="2">
    <source>
        <dbReference type="ARBA" id="ARBA00004123"/>
    </source>
</evidence>
<dbReference type="Proteomes" id="UP000319160">
    <property type="component" value="Unassembled WGS sequence"/>
</dbReference>
<name>A0A553HMI1_9PEZI</name>
<evidence type="ECO:0000256" key="8">
    <source>
        <dbReference type="ARBA" id="ARBA00023157"/>
    </source>
</evidence>
<dbReference type="GO" id="GO:0006310">
    <property type="term" value="P:DNA recombination"/>
    <property type="evidence" value="ECO:0007669"/>
    <property type="project" value="UniProtKB-KW"/>
</dbReference>
<feature type="region of interest" description="Disordered" evidence="19">
    <location>
        <begin position="157"/>
        <end position="258"/>
    </location>
</feature>
<comment type="catalytic activity">
    <reaction evidence="16">
        <text>[(1-&gt;4)-beta-D-glucosyl]n+m + reduced acceptor + O2 = 4-dehydro-beta-D-glucosyl-[(1-&gt;4)-beta-D-glucosyl]n-1 + [(1-&gt;4)-beta-D-glucosyl]m + acceptor + H2O.</text>
        <dbReference type="EC" id="1.14.99.56"/>
    </reaction>
</comment>
<keyword evidence="6" id="KW-0227">DNA damage</keyword>
<feature type="compositionally biased region" description="Basic and acidic residues" evidence="19">
    <location>
        <begin position="1043"/>
        <end position="1052"/>
    </location>
</feature>
<dbReference type="CDD" id="cd20085">
    <property type="entry name" value="XPF_nuclease_Mms4"/>
    <property type="match status" value="1"/>
</dbReference>
<feature type="region of interest" description="Disordered" evidence="19">
    <location>
        <begin position="538"/>
        <end position="557"/>
    </location>
</feature>
<dbReference type="PANTHER" id="PTHR33353:SF34">
    <property type="entry name" value="ENDO-BETA-1,4-GLUCANASE D"/>
    <property type="match status" value="1"/>
</dbReference>
<evidence type="ECO:0000313" key="22">
    <source>
        <dbReference type="Proteomes" id="UP000319160"/>
    </source>
</evidence>
<dbReference type="GO" id="GO:0004518">
    <property type="term" value="F:nuclease activity"/>
    <property type="evidence" value="ECO:0007669"/>
    <property type="project" value="InterPro"/>
</dbReference>
<comment type="caution">
    <text evidence="21">The sequence shown here is derived from an EMBL/GenBank/DDBJ whole genome shotgun (WGS) entry which is preliminary data.</text>
</comment>
<feature type="compositionally biased region" description="Basic and acidic residues" evidence="19">
    <location>
        <begin position="97"/>
        <end position="109"/>
    </location>
</feature>
<feature type="compositionally biased region" description="Polar residues" evidence="19">
    <location>
        <begin position="8"/>
        <end position="19"/>
    </location>
</feature>
<dbReference type="STRING" id="2512241.A0A553HMI1"/>
<feature type="region of interest" description="Disordered" evidence="19">
    <location>
        <begin position="1035"/>
        <end position="1054"/>
    </location>
</feature>
<dbReference type="GO" id="GO:0003677">
    <property type="term" value="F:DNA binding"/>
    <property type="evidence" value="ECO:0007669"/>
    <property type="project" value="InterPro"/>
</dbReference>
<dbReference type="GO" id="GO:0030245">
    <property type="term" value="P:cellulose catabolic process"/>
    <property type="evidence" value="ECO:0007669"/>
    <property type="project" value="UniProtKB-KW"/>
</dbReference>
<dbReference type="EC" id="1.14.99.56" evidence="17"/>
<comment type="cofactor">
    <cofactor evidence="1">
        <name>Cu(2+)</name>
        <dbReference type="ChEBI" id="CHEBI:29036"/>
    </cofactor>
</comment>
<dbReference type="Gene3D" id="3.40.50.10130">
    <property type="match status" value="1"/>
</dbReference>
<dbReference type="Gene3D" id="2.70.50.70">
    <property type="match status" value="1"/>
</dbReference>
<keyword evidence="8" id="KW-1015">Disulfide bond</keyword>
<keyword evidence="7" id="KW-0136">Cellulose degradation</keyword>
<evidence type="ECO:0000256" key="7">
    <source>
        <dbReference type="ARBA" id="ARBA00023001"/>
    </source>
</evidence>
<keyword evidence="18" id="KW-0175">Coiled coil</keyword>
<dbReference type="GO" id="GO:0005576">
    <property type="term" value="C:extracellular region"/>
    <property type="evidence" value="ECO:0007669"/>
    <property type="project" value="UniProtKB-SubCell"/>
</dbReference>
<feature type="compositionally biased region" description="Acidic residues" evidence="19">
    <location>
        <begin position="299"/>
        <end position="309"/>
    </location>
</feature>
<comment type="subcellular location">
    <subcellularLocation>
        <location evidence="2">Nucleus</location>
    </subcellularLocation>
    <subcellularLocation>
        <location evidence="3">Secreted</location>
    </subcellularLocation>
</comment>
<reference evidence="22" key="1">
    <citation type="submission" date="2019-06" db="EMBL/GenBank/DDBJ databases">
        <title>Draft genome sequence of the griseofulvin-producing fungus Xylaria cubensis strain G536.</title>
        <authorList>
            <person name="Mead M.E."/>
            <person name="Raja H.A."/>
            <person name="Steenwyk J.L."/>
            <person name="Knowles S.L."/>
            <person name="Oberlies N.H."/>
            <person name="Rokas A."/>
        </authorList>
    </citation>
    <scope>NUCLEOTIDE SEQUENCE [LARGE SCALE GENOMIC DNA]</scope>
    <source>
        <strain evidence="22">G536</strain>
    </source>
</reference>
<dbReference type="Pfam" id="PF03443">
    <property type="entry name" value="AA9"/>
    <property type="match status" value="1"/>
</dbReference>
<keyword evidence="4" id="KW-0964">Secreted</keyword>
<evidence type="ECO:0000256" key="17">
    <source>
        <dbReference type="ARBA" id="ARBA00047174"/>
    </source>
</evidence>
<protein>
    <recommendedName>
        <fullName evidence="17">lytic cellulose monooxygenase (C4-dehydrogenating)</fullName>
        <ecNumber evidence="17">1.14.99.56</ecNumber>
    </recommendedName>
</protein>
<keyword evidence="10" id="KW-0234">DNA repair</keyword>
<evidence type="ECO:0000256" key="6">
    <source>
        <dbReference type="ARBA" id="ARBA00022763"/>
    </source>
</evidence>
<comment type="similarity">
    <text evidence="15">Belongs to the polysaccharide monooxygenase AA9 family.</text>
</comment>
<keyword evidence="22" id="KW-1185">Reference proteome</keyword>
<sequence>MPAEVISLLSSSPVQTTSFESEKRNDGRMLLDGDTRTPSCHTPTDPVAGTKRTLSCQARYERHDDNDFLFLSDDFDTTGDLDGSLCKKSRTSTGLLRRSDTDDNSDSLKPRKKPAVVASRRDPLQPISVKRWGNMVEDIEFSSSPTNFAPSVATRKVPELPSDPFASSQKEHTPNPTSRRAASRSPFDSQPEEYNKNKGHATLSRPRGSREDQGAKDNQHNQPPSKIALIDLLSDPIDSPPRRQQHLKPPTVCQKATWDPISSSAPETYDIQDLLSSPPVVAGARPGSRPKATTVSDSSDSDGLPDLDNVDFSKVRAPRNSYGSSSHPTAPVLKQTTKKVGKSTEEKEREKVQRMEAREAEKERKRAEKTRAKEERSLQKEKEKALAEVNKLRTDKKVSTPEMIVDIPESISPGLKVQIEALLGDLNVRHETWNSTVEHVVKWRRKVTSQFDEDMGLWKPVPMRIKDESHILVILQAAQFVKFVLGEEGQDLEAHVLQMKSKFPNTKIIYLIEGLTTWMRRNRNLLNRQFVSAVRSLGASADSGPSSDQPRRRNNNQPQEYIDEDKIEDALLSLQVLHGTLVHHTNAPVETAQWVAVFTQHISTIPYRKARDASSNAGFCMESGQVRTGDGAKDTYIRMLQEIARVTAPIAYGIVAKYESVMDLVHGLENEGPLALAECRKSANKDGALTDRTIGPAISKRLVDSIPYDRGTRNNDERKYLPSKDTQLLHTIKTVFRLREEPRIYPLSDKWRFESAGLELCEAKECEDNELISIFDAEVEVVKSDSAIPQSLSERSKAMLFNLSFLTVKPQFIQSPPGDEDDFYIPENMVSDRPPFYKSWEGALAIRETLMCERSWMKKAFNQEIADCGHSEDEPVAPILCRRQNRLPHEPMCEPLKYNIKLIKTKFCEVCNSCMTEANASWSASKDEWRKQRYLPEPVIQQLIVDRTRSLADVFTEGIKQGPSHTEHLRLVPTSESMQAEAERLAHRLEMSRAEWNNNVGTVRRLGRVDKLTLEEYEQKKKDLEQKYANQVDKLCSGNKNETPNRNEKVKDPLVSASEISLNSELESGPSSSASARRHLPFALRQLLVASMRSPAIIVALATSLHLAAAHGFVSGVKVNGAWTAGSDPVWYYYAAGTSPATAGWDSLNQDLGFVEPNNFGTSDIACHKSATVGKNFVNVKAGDTITFFWNTWPDSHKGPIINYIAPYGTSAGSLKWNKISQSSIVSGTTWVTDTLIANNFTSSTTIPKNLKAGDYVIRHEIIALHGGQNLNGAQNYPQCLNLRVSGSGSVSLSGGTAGSSLYKNTDPGIMFNLYTSYTSYPYPGPALWTAAN</sequence>
<evidence type="ECO:0000256" key="13">
    <source>
        <dbReference type="ARBA" id="ARBA00023277"/>
    </source>
</evidence>
<dbReference type="FunFam" id="1.10.150.670:FF:000004">
    <property type="entry name" value="Crossover junction endonuclease EME1"/>
    <property type="match status" value="1"/>
</dbReference>
<keyword evidence="13" id="KW-0119">Carbohydrate metabolism</keyword>
<organism evidence="21 22">
    <name type="scientific">Xylaria flabelliformis</name>
    <dbReference type="NCBI Taxonomy" id="2512241"/>
    <lineage>
        <taxon>Eukaryota</taxon>
        <taxon>Fungi</taxon>
        <taxon>Dikarya</taxon>
        <taxon>Ascomycota</taxon>
        <taxon>Pezizomycotina</taxon>
        <taxon>Sordariomycetes</taxon>
        <taxon>Xylariomycetidae</taxon>
        <taxon>Xylariales</taxon>
        <taxon>Xylariaceae</taxon>
        <taxon>Xylaria</taxon>
    </lineage>
</organism>
<evidence type="ECO:0000256" key="3">
    <source>
        <dbReference type="ARBA" id="ARBA00004613"/>
    </source>
</evidence>
<keyword evidence="14" id="KW-0624">Polysaccharide degradation</keyword>
<keyword evidence="5" id="KW-0732">Signal</keyword>
<dbReference type="InterPro" id="IPR047521">
    <property type="entry name" value="XPF_nuclease_EME1_ascomycetes"/>
</dbReference>
<dbReference type="Pfam" id="PF02732">
    <property type="entry name" value="ERCC4"/>
    <property type="match status" value="1"/>
</dbReference>
<keyword evidence="12" id="KW-0469">Meiosis</keyword>
<dbReference type="GO" id="GO:0061982">
    <property type="term" value="P:meiosis I cell cycle process"/>
    <property type="evidence" value="ECO:0007669"/>
    <property type="project" value="UniProtKB-ARBA"/>
</dbReference>
<evidence type="ECO:0000256" key="18">
    <source>
        <dbReference type="SAM" id="Coils"/>
    </source>
</evidence>
<keyword evidence="9" id="KW-0233">DNA recombination</keyword>
<evidence type="ECO:0000256" key="16">
    <source>
        <dbReference type="ARBA" id="ARBA00045077"/>
    </source>
</evidence>
<feature type="compositionally biased region" description="Basic and acidic residues" evidence="19">
    <location>
        <begin position="208"/>
        <end position="219"/>
    </location>
</feature>
<dbReference type="InterPro" id="IPR042530">
    <property type="entry name" value="EME1/EME2_C"/>
</dbReference>
<evidence type="ECO:0000256" key="11">
    <source>
        <dbReference type="ARBA" id="ARBA00023242"/>
    </source>
</evidence>
<accession>A0A553HMI1</accession>
<dbReference type="InterPro" id="IPR049892">
    <property type="entry name" value="AA9"/>
</dbReference>
<dbReference type="InterPro" id="IPR006166">
    <property type="entry name" value="ERCC4_domain"/>
</dbReference>
<dbReference type="GO" id="GO:0006281">
    <property type="term" value="P:DNA repair"/>
    <property type="evidence" value="ECO:0007669"/>
    <property type="project" value="UniProtKB-KW"/>
</dbReference>
<proteinExistence type="inferred from homology"/>
<feature type="domain" description="ERCC4" evidence="20">
    <location>
        <begin position="402"/>
        <end position="669"/>
    </location>
</feature>
<dbReference type="OrthoDB" id="343092at2759"/>
<gene>
    <name evidence="21" type="ORF">FHL15_009971</name>
</gene>
<dbReference type="CDD" id="cd21175">
    <property type="entry name" value="LPMO_AA9"/>
    <property type="match status" value="1"/>
</dbReference>
<evidence type="ECO:0000256" key="1">
    <source>
        <dbReference type="ARBA" id="ARBA00001973"/>
    </source>
</evidence>
<feature type="region of interest" description="Disordered" evidence="19">
    <location>
        <begin position="1"/>
        <end position="49"/>
    </location>
</feature>
<dbReference type="PANTHER" id="PTHR33353">
    <property type="entry name" value="PUTATIVE (AFU_ORTHOLOGUE AFUA_1G12560)-RELATED"/>
    <property type="match status" value="1"/>
</dbReference>
<feature type="region of interest" description="Disordered" evidence="19">
    <location>
        <begin position="277"/>
        <end position="382"/>
    </location>
</feature>
<feature type="region of interest" description="Disordered" evidence="19">
    <location>
        <begin position="91"/>
        <end position="122"/>
    </location>
</feature>
<evidence type="ECO:0000256" key="15">
    <source>
        <dbReference type="ARBA" id="ARBA00044502"/>
    </source>
</evidence>
<evidence type="ECO:0000256" key="5">
    <source>
        <dbReference type="ARBA" id="ARBA00022729"/>
    </source>
</evidence>
<feature type="coiled-coil region" evidence="18">
    <location>
        <begin position="975"/>
        <end position="1034"/>
    </location>
</feature>
<dbReference type="InterPro" id="IPR005103">
    <property type="entry name" value="AA9_LPMO"/>
</dbReference>
<evidence type="ECO:0000259" key="20">
    <source>
        <dbReference type="SMART" id="SM00891"/>
    </source>
</evidence>